<name>A0A517NTC3_9BACT</name>
<keyword evidence="4" id="KW-1185">Reference proteome</keyword>
<dbReference type="Pfam" id="PF06439">
    <property type="entry name" value="3keto-disac_hyd"/>
    <property type="match status" value="2"/>
</dbReference>
<dbReference type="InterPro" id="IPR010496">
    <property type="entry name" value="AL/BT2_dom"/>
</dbReference>
<evidence type="ECO:0000313" key="3">
    <source>
        <dbReference type="EMBL" id="QDT10373.1"/>
    </source>
</evidence>
<dbReference type="OrthoDB" id="257393at2"/>
<evidence type="ECO:0000259" key="2">
    <source>
        <dbReference type="Pfam" id="PF06439"/>
    </source>
</evidence>
<gene>
    <name evidence="3" type="ORF">K239x_23290</name>
</gene>
<organism evidence="3 4">
    <name type="scientific">Stieleria marina</name>
    <dbReference type="NCBI Taxonomy" id="1930275"/>
    <lineage>
        <taxon>Bacteria</taxon>
        <taxon>Pseudomonadati</taxon>
        <taxon>Planctomycetota</taxon>
        <taxon>Planctomycetia</taxon>
        <taxon>Pirellulales</taxon>
        <taxon>Pirellulaceae</taxon>
        <taxon>Stieleria</taxon>
    </lineage>
</organism>
<sequence length="436" mass="48222" precursor="true">MFRCIFLTTLSVALALPPQSGRAQESPTDSQFAPIFNGKDLTGWHGMPHFDPNKLAAMSEEDRQSKIEEWTADAKEHWSVEKGDLVNDGKGAYLVTDKDYTDYELKLKYKTVPVADSGIYLKGNPQVQIWDSTQESKFSLGANLGSGGLWNNSKGAAGKDPLVLADKPFGEWNQFKVRQVGSRTTVWLNDKLVVDNATMENFWQRDKPLFASGPICLQTHGGEIRWRDIEVRELSVAEANEVLAARNDAEFTSLFNGKDLSGWKNAVDNYEVVDGAIRCKKGKGGMLLAEKEYANFVVQVEFKLPPGGNNGLVIRSPGDGDAAYAAMCELQVLDSEHPKYAKLDDRQYHGSAYGMAAAHRGFLRPTGEWNFQEVTVNGSTIKVELNGNVILDTDLSTITDYLADRKHPGKGRDKGFFGFAGHGDAVEFRNVQITEL</sequence>
<evidence type="ECO:0000256" key="1">
    <source>
        <dbReference type="SAM" id="SignalP"/>
    </source>
</evidence>
<reference evidence="3 4" key="1">
    <citation type="submission" date="2019-02" db="EMBL/GenBank/DDBJ databases">
        <title>Deep-cultivation of Planctomycetes and their phenomic and genomic characterization uncovers novel biology.</title>
        <authorList>
            <person name="Wiegand S."/>
            <person name="Jogler M."/>
            <person name="Boedeker C."/>
            <person name="Pinto D."/>
            <person name="Vollmers J."/>
            <person name="Rivas-Marin E."/>
            <person name="Kohn T."/>
            <person name="Peeters S.H."/>
            <person name="Heuer A."/>
            <person name="Rast P."/>
            <person name="Oberbeckmann S."/>
            <person name="Bunk B."/>
            <person name="Jeske O."/>
            <person name="Meyerdierks A."/>
            <person name="Storesund J.E."/>
            <person name="Kallscheuer N."/>
            <person name="Luecker S."/>
            <person name="Lage O.M."/>
            <person name="Pohl T."/>
            <person name="Merkel B.J."/>
            <person name="Hornburger P."/>
            <person name="Mueller R.-W."/>
            <person name="Bruemmer F."/>
            <person name="Labrenz M."/>
            <person name="Spormann A.M."/>
            <person name="Op den Camp H."/>
            <person name="Overmann J."/>
            <person name="Amann R."/>
            <person name="Jetten M.S.M."/>
            <person name="Mascher T."/>
            <person name="Medema M.H."/>
            <person name="Devos D.P."/>
            <person name="Kaster A.-K."/>
            <person name="Ovreas L."/>
            <person name="Rohde M."/>
            <person name="Galperin M.Y."/>
            <person name="Jogler C."/>
        </authorList>
    </citation>
    <scope>NUCLEOTIDE SEQUENCE [LARGE SCALE GENOMIC DNA]</scope>
    <source>
        <strain evidence="3 4">K23_9</strain>
    </source>
</reference>
<feature type="domain" description="3-keto-alpha-glucoside-1,2-lyase/3-keto-2-hydroxy-glucal hydratase" evidence="2">
    <location>
        <begin position="250"/>
        <end position="434"/>
    </location>
</feature>
<evidence type="ECO:0000313" key="4">
    <source>
        <dbReference type="Proteomes" id="UP000319817"/>
    </source>
</evidence>
<keyword evidence="1" id="KW-0732">Signal</keyword>
<feature type="signal peptide" evidence="1">
    <location>
        <begin position="1"/>
        <end position="23"/>
    </location>
</feature>
<dbReference type="EMBL" id="CP036526">
    <property type="protein sequence ID" value="QDT10373.1"/>
    <property type="molecule type" value="Genomic_DNA"/>
</dbReference>
<dbReference type="RefSeq" id="WP_145417910.1">
    <property type="nucleotide sequence ID" value="NZ_CP036526.1"/>
</dbReference>
<dbReference type="GO" id="GO:0016787">
    <property type="term" value="F:hydrolase activity"/>
    <property type="evidence" value="ECO:0007669"/>
    <property type="project" value="InterPro"/>
</dbReference>
<protein>
    <recommendedName>
        <fullName evidence="2">3-keto-alpha-glucoside-1,2-lyase/3-keto-2-hydroxy-glucal hydratase domain-containing protein</fullName>
    </recommendedName>
</protein>
<feature type="domain" description="3-keto-alpha-glucoside-1,2-lyase/3-keto-2-hydroxy-glucal hydratase" evidence="2">
    <location>
        <begin position="32"/>
        <end position="232"/>
    </location>
</feature>
<proteinExistence type="predicted"/>
<dbReference type="AlphaFoldDB" id="A0A517NTC3"/>
<feature type="chain" id="PRO_5021900491" description="3-keto-alpha-glucoside-1,2-lyase/3-keto-2-hydroxy-glucal hydratase domain-containing protein" evidence="1">
    <location>
        <begin position="24"/>
        <end position="436"/>
    </location>
</feature>
<dbReference type="Gene3D" id="2.60.120.560">
    <property type="entry name" value="Exo-inulinase, domain 1"/>
    <property type="match status" value="2"/>
</dbReference>
<accession>A0A517NTC3</accession>
<dbReference type="Proteomes" id="UP000319817">
    <property type="component" value="Chromosome"/>
</dbReference>